<reference evidence="15" key="2">
    <citation type="journal article" date="2021" name="PeerJ">
        <title>Extensive microbial diversity within the chicken gut microbiome revealed by metagenomics and culture.</title>
        <authorList>
            <person name="Gilroy R."/>
            <person name="Ravi A."/>
            <person name="Getino M."/>
            <person name="Pursley I."/>
            <person name="Horton D.L."/>
            <person name="Alikhan N.F."/>
            <person name="Baker D."/>
            <person name="Gharbi K."/>
            <person name="Hall N."/>
            <person name="Watson M."/>
            <person name="Adriaenssens E.M."/>
            <person name="Foster-Nyarko E."/>
            <person name="Jarju S."/>
            <person name="Secka A."/>
            <person name="Antonio M."/>
            <person name="Oren A."/>
            <person name="Chaudhuri R.R."/>
            <person name="La Ragione R."/>
            <person name="Hildebrand F."/>
            <person name="Pallen M.J."/>
        </authorList>
    </citation>
    <scope>NUCLEOTIDE SEQUENCE</scope>
    <source>
        <strain evidence="15">CHK158-818</strain>
    </source>
</reference>
<feature type="binding site" evidence="10">
    <location>
        <position position="53"/>
    </location>
    <ligand>
        <name>[4Fe-4S] cluster</name>
        <dbReference type="ChEBI" id="CHEBI:49883"/>
        <label>1</label>
    </ligand>
</feature>
<evidence type="ECO:0000256" key="2">
    <source>
        <dbReference type="ARBA" id="ARBA00022485"/>
    </source>
</evidence>
<keyword evidence="9 10" id="KW-0472">Membrane</keyword>
<evidence type="ECO:0000256" key="11">
    <source>
        <dbReference type="SAM" id="MobiDB-lite"/>
    </source>
</evidence>
<dbReference type="InterPro" id="IPR017896">
    <property type="entry name" value="4Fe4S_Fe-S-bd"/>
</dbReference>
<feature type="domain" description="4Fe-4S ferredoxin-type" evidence="13">
    <location>
        <begin position="216"/>
        <end position="244"/>
    </location>
</feature>
<feature type="binding site" evidence="10">
    <location>
        <position position="61"/>
    </location>
    <ligand>
        <name>[4Fe-4S] cluster</name>
        <dbReference type="ChEBI" id="CHEBI:49883"/>
        <label>1</label>
    </ligand>
</feature>
<feature type="binding site" evidence="10">
    <location>
        <position position="180"/>
    </location>
    <ligand>
        <name>[4Fe-4S] cluster</name>
        <dbReference type="ChEBI" id="CHEBI:49883"/>
        <label>3</label>
    </ligand>
</feature>
<feature type="binding site" evidence="10">
    <location>
        <position position="142"/>
    </location>
    <ligand>
        <name>[4Fe-4S] cluster</name>
        <dbReference type="ChEBI" id="CHEBI:49883"/>
        <label>2</label>
    </ligand>
</feature>
<keyword evidence="6 10" id="KW-0249">Electron transport</keyword>
<feature type="binding site" evidence="10">
    <location>
        <position position="183"/>
    </location>
    <ligand>
        <name>[4Fe-4S] cluster</name>
        <dbReference type="ChEBI" id="CHEBI:49883"/>
        <label>3</label>
    </ligand>
</feature>
<dbReference type="PROSITE" id="PS51379">
    <property type="entry name" value="4FE4S_FER_2"/>
    <property type="match status" value="3"/>
</dbReference>
<feature type="binding site" evidence="10">
    <location>
        <position position="146"/>
    </location>
    <ligand>
        <name>[4Fe-4S] cluster</name>
        <dbReference type="ChEBI" id="CHEBI:49883"/>
        <label>2</label>
    </ligand>
</feature>
<dbReference type="Gene3D" id="1.10.15.40">
    <property type="entry name" value="Electron transport complex subunit B, putative Fe-S cluster"/>
    <property type="match status" value="1"/>
</dbReference>
<feature type="transmembrane region" description="Helical" evidence="12">
    <location>
        <begin position="6"/>
        <end position="29"/>
    </location>
</feature>
<keyword evidence="10" id="KW-1003">Cell membrane</keyword>
<evidence type="ECO:0000256" key="8">
    <source>
        <dbReference type="ARBA" id="ARBA00023014"/>
    </source>
</evidence>
<dbReference type="GO" id="GO:0051539">
    <property type="term" value="F:4 iron, 4 sulfur cluster binding"/>
    <property type="evidence" value="ECO:0007669"/>
    <property type="project" value="UniProtKB-UniRule"/>
</dbReference>
<evidence type="ECO:0000313" key="15">
    <source>
        <dbReference type="EMBL" id="HIU55291.1"/>
    </source>
</evidence>
<dbReference type="InterPro" id="IPR017900">
    <property type="entry name" value="4Fe4S_Fe_S_CS"/>
</dbReference>
<keyword evidence="7 10" id="KW-0408">Iron</keyword>
<feature type="binding site" evidence="10">
    <location>
        <position position="79"/>
    </location>
    <ligand>
        <name>[4Fe-4S] cluster</name>
        <dbReference type="ChEBI" id="CHEBI:49883"/>
        <label>1</label>
    </ligand>
</feature>
<evidence type="ECO:0000256" key="6">
    <source>
        <dbReference type="ARBA" id="ARBA00022982"/>
    </source>
</evidence>
<feature type="binding site" evidence="10">
    <location>
        <position position="152"/>
    </location>
    <ligand>
        <name>[4Fe-4S] cluster</name>
        <dbReference type="ChEBI" id="CHEBI:49883"/>
        <label>2</label>
    </ligand>
</feature>
<keyword evidence="12" id="KW-0812">Transmembrane</keyword>
<dbReference type="Proteomes" id="UP000824112">
    <property type="component" value="Unassembled WGS sequence"/>
</dbReference>
<feature type="domain" description="4Fe-4S ferredoxin-type" evidence="13">
    <location>
        <begin position="168"/>
        <end position="197"/>
    </location>
</feature>
<feature type="domain" description="4Fe-4S ferredoxin-type" evidence="13">
    <location>
        <begin position="245"/>
        <end position="274"/>
    </location>
</feature>
<dbReference type="GO" id="GO:0009055">
    <property type="term" value="F:electron transfer activity"/>
    <property type="evidence" value="ECO:0007669"/>
    <property type="project" value="InterPro"/>
</dbReference>
<dbReference type="GO" id="GO:0005886">
    <property type="term" value="C:plasma membrane"/>
    <property type="evidence" value="ECO:0007669"/>
    <property type="project" value="UniProtKB-SubCell"/>
</dbReference>
<protein>
    <recommendedName>
        <fullName evidence="10">Ion-translocating oxidoreductase complex subunit B</fullName>
        <ecNumber evidence="10">7.-.-.-</ecNumber>
    </recommendedName>
    <alternativeName>
        <fullName evidence="10">Rnf electron transport complex subunit B</fullName>
    </alternativeName>
</protein>
<dbReference type="EC" id="7.-.-.-" evidence="10"/>
<dbReference type="CDD" id="cd10549">
    <property type="entry name" value="MtMvhB_like"/>
    <property type="match status" value="1"/>
</dbReference>
<dbReference type="Pfam" id="PF00037">
    <property type="entry name" value="Fer4"/>
    <property type="match status" value="1"/>
</dbReference>
<feature type="region of interest" description="Hydrophobic" evidence="10">
    <location>
        <begin position="1"/>
        <end position="30"/>
    </location>
</feature>
<comment type="subunit">
    <text evidence="10">The complex is composed of six subunits: RnfA, RnfB, RnfC, RnfD, RnfE and RnfG.</text>
</comment>
<dbReference type="GO" id="GO:0046872">
    <property type="term" value="F:metal ion binding"/>
    <property type="evidence" value="ECO:0007669"/>
    <property type="project" value="UniProtKB-KW"/>
</dbReference>
<dbReference type="Gene3D" id="3.30.70.20">
    <property type="match status" value="2"/>
</dbReference>
<comment type="subcellular location">
    <subcellularLocation>
        <location evidence="10">Cell membrane</location>
    </subcellularLocation>
</comment>
<dbReference type="PROSITE" id="PS51656">
    <property type="entry name" value="4FE4S"/>
    <property type="match status" value="1"/>
</dbReference>
<feature type="binding site" evidence="10">
    <location>
        <position position="56"/>
    </location>
    <ligand>
        <name>[4Fe-4S] cluster</name>
        <dbReference type="ChEBI" id="CHEBI:49883"/>
        <label>1</label>
    </ligand>
</feature>
<feature type="binding site" evidence="10">
    <location>
        <position position="156"/>
    </location>
    <ligand>
        <name>[4Fe-4S] cluster</name>
        <dbReference type="ChEBI" id="CHEBI:49883"/>
        <label>3</label>
    </ligand>
</feature>
<evidence type="ECO:0000256" key="4">
    <source>
        <dbReference type="ARBA" id="ARBA00022737"/>
    </source>
</evidence>
<comment type="caution">
    <text evidence="10">Lacks conserved residue(s) required for the propagation of feature annotation.</text>
</comment>
<keyword evidence="5 10" id="KW-1278">Translocase</keyword>
<sequence length="301" mass="32484">MLITENLLIITIVSLGGIGLVSAVILYLVSRRFKVYEDPRIKIIEEMLPQANCGGCGQAGCHGFAESCVKSPTLSGLFCPVGGAELMNNITSVLGKEAEKNIPRIAVVRCNGSCRNRSRTSRYDGAPSCSIEAALYKGDTDCAFGCLGHGDCQKACLFDAIRIDPDTGIPVVDEEKCTACGACVKACPRGIIELRKKGPKSRRIYVECVNQEKGATARKACKAACIGCSKCVQVCPFEAIEVRNHLAYIDDNKCRLCRKCTEVCPTSAIRSVHFPPKKERVAPATDTVEKQNQKGNESPIC</sequence>
<evidence type="ECO:0000256" key="10">
    <source>
        <dbReference type="HAMAP-Rule" id="MF_00463"/>
    </source>
</evidence>
<dbReference type="EMBL" id="DVNA01000130">
    <property type="protein sequence ID" value="HIU55291.1"/>
    <property type="molecule type" value="Genomic_DNA"/>
</dbReference>
<dbReference type="AlphaFoldDB" id="A0A9D1M7T9"/>
<comment type="caution">
    <text evidence="15">The sequence shown here is derived from an EMBL/GenBank/DDBJ whole genome shotgun (WGS) entry which is preliminary data.</text>
</comment>
<organism evidence="15 16">
    <name type="scientific">Candidatus Gallibacteroides avistercoris</name>
    <dbReference type="NCBI Taxonomy" id="2840833"/>
    <lineage>
        <taxon>Bacteria</taxon>
        <taxon>Pseudomonadati</taxon>
        <taxon>Bacteroidota</taxon>
        <taxon>Bacteroidia</taxon>
        <taxon>Bacteroidales</taxon>
        <taxon>Bacteroidaceae</taxon>
        <taxon>Bacteroidaceae incertae sedis</taxon>
        <taxon>Candidatus Gallibacteroides</taxon>
    </lineage>
</organism>
<evidence type="ECO:0000259" key="13">
    <source>
        <dbReference type="PROSITE" id="PS51379"/>
    </source>
</evidence>
<feature type="region of interest" description="Disordered" evidence="11">
    <location>
        <begin position="280"/>
        <end position="301"/>
    </location>
</feature>
<keyword evidence="12" id="KW-1133">Transmembrane helix</keyword>
<dbReference type="PANTHER" id="PTHR43560:SF1">
    <property type="entry name" value="ION-TRANSLOCATING OXIDOREDUCTASE COMPLEX SUBUNIT B"/>
    <property type="match status" value="1"/>
</dbReference>
<evidence type="ECO:0000256" key="1">
    <source>
        <dbReference type="ARBA" id="ARBA00022448"/>
    </source>
</evidence>
<keyword evidence="3 10" id="KW-0479">Metal-binding</keyword>
<keyword evidence="1 10" id="KW-0813">Transport</keyword>
<accession>A0A9D1M7T9</accession>
<comment type="function">
    <text evidence="10">Part of a membrane-bound complex that couples electron transfer with translocation of ions across the membrane.</text>
</comment>
<keyword evidence="4 10" id="KW-0677">Repeat</keyword>
<gene>
    <name evidence="10" type="primary">rnfB</name>
    <name evidence="15" type="ORF">IAB03_05740</name>
</gene>
<dbReference type="InterPro" id="IPR050395">
    <property type="entry name" value="4Fe4S_Ferredoxin_RnfB"/>
</dbReference>
<evidence type="ECO:0000256" key="3">
    <source>
        <dbReference type="ARBA" id="ARBA00022723"/>
    </source>
</evidence>
<feature type="domain" description="4Fe-4S" evidence="14">
    <location>
        <begin position="36"/>
        <end position="96"/>
    </location>
</feature>
<feature type="binding site" evidence="10">
    <location>
        <position position="177"/>
    </location>
    <ligand>
        <name>[4Fe-4S] cluster</name>
        <dbReference type="ChEBI" id="CHEBI:49883"/>
        <label>3</label>
    </ligand>
</feature>
<dbReference type="InterPro" id="IPR007202">
    <property type="entry name" value="4Fe-4S_dom"/>
</dbReference>
<dbReference type="GO" id="GO:0022900">
    <property type="term" value="P:electron transport chain"/>
    <property type="evidence" value="ECO:0007669"/>
    <property type="project" value="UniProtKB-UniRule"/>
</dbReference>
<name>A0A9D1M7T9_9BACT</name>
<keyword evidence="8 10" id="KW-0411">Iron-sulfur</keyword>
<dbReference type="InterPro" id="IPR010207">
    <property type="entry name" value="Elect_transpt_cplx_RnfB/RsxB"/>
</dbReference>
<feature type="binding site" evidence="10">
    <location>
        <position position="187"/>
    </location>
    <ligand>
        <name>[4Fe-4S] cluster</name>
        <dbReference type="ChEBI" id="CHEBI:49883"/>
        <label>2</label>
    </ligand>
</feature>
<comment type="similarity">
    <text evidence="10">Belongs to the 4Fe4S bacterial-type ferredoxin family. RnfB subfamily.</text>
</comment>
<dbReference type="PANTHER" id="PTHR43560">
    <property type="entry name" value="ION-TRANSLOCATING OXIDOREDUCTASE COMPLEX SUBUNIT B"/>
    <property type="match status" value="1"/>
</dbReference>
<dbReference type="Pfam" id="PF04060">
    <property type="entry name" value="FeS"/>
    <property type="match status" value="1"/>
</dbReference>
<evidence type="ECO:0000256" key="9">
    <source>
        <dbReference type="ARBA" id="ARBA00023136"/>
    </source>
</evidence>
<dbReference type="SUPFAM" id="SSF54862">
    <property type="entry name" value="4Fe-4S ferredoxins"/>
    <property type="match status" value="1"/>
</dbReference>
<comment type="cofactor">
    <cofactor evidence="10">
        <name>[4Fe-4S] cluster</name>
        <dbReference type="ChEBI" id="CHEBI:49883"/>
    </cofactor>
    <text evidence="10">Binds 3 [4Fe-4S] clusters.</text>
</comment>
<proteinExistence type="inferred from homology"/>
<keyword evidence="2 10" id="KW-0004">4Fe-4S</keyword>
<evidence type="ECO:0000256" key="12">
    <source>
        <dbReference type="SAM" id="Phobius"/>
    </source>
</evidence>
<dbReference type="Pfam" id="PF12838">
    <property type="entry name" value="Fer4_7"/>
    <property type="match status" value="1"/>
</dbReference>
<dbReference type="PROSITE" id="PS00198">
    <property type="entry name" value="4FE4S_FER_1"/>
    <property type="match status" value="3"/>
</dbReference>
<evidence type="ECO:0000256" key="5">
    <source>
        <dbReference type="ARBA" id="ARBA00022967"/>
    </source>
</evidence>
<reference evidence="15" key="1">
    <citation type="submission" date="2020-10" db="EMBL/GenBank/DDBJ databases">
        <authorList>
            <person name="Gilroy R."/>
        </authorList>
    </citation>
    <scope>NUCLEOTIDE SEQUENCE</scope>
    <source>
        <strain evidence="15">CHK158-818</strain>
    </source>
</reference>
<feature type="compositionally biased region" description="Basic and acidic residues" evidence="11">
    <location>
        <begin position="280"/>
        <end position="292"/>
    </location>
</feature>
<evidence type="ECO:0000256" key="7">
    <source>
        <dbReference type="ARBA" id="ARBA00023004"/>
    </source>
</evidence>
<dbReference type="HAMAP" id="MF_00463">
    <property type="entry name" value="RsxB_RnfB"/>
    <property type="match status" value="1"/>
</dbReference>
<evidence type="ECO:0000313" key="16">
    <source>
        <dbReference type="Proteomes" id="UP000824112"/>
    </source>
</evidence>
<dbReference type="NCBIfam" id="NF005504">
    <property type="entry name" value="PRK07118.1-3"/>
    <property type="match status" value="1"/>
</dbReference>
<evidence type="ECO:0000259" key="14">
    <source>
        <dbReference type="PROSITE" id="PS51656"/>
    </source>
</evidence>